<dbReference type="EMBL" id="CP031700">
    <property type="protein sequence ID" value="QEY26955.1"/>
    <property type="molecule type" value="Genomic_DNA"/>
</dbReference>
<keyword evidence="1" id="KW-0812">Transmembrane</keyword>
<sequence>MRNFFSIVFCLVVIICFYMLGLTSFISTQTTVDKWSALLFFAAIGLVFLFISLALKRFKNWRLNTALTLLTACLVVCGVLFTIMAMPDILVIAGNGSVMSLKDFGDYITGGSILTAFLIISGFLSIRHYKVTELNDKISALKQRIQRL</sequence>
<dbReference type="AlphaFoldDB" id="A0A5J6PWK8"/>
<dbReference type="KEGG" id="nzl:D0T92_10735"/>
<keyword evidence="3" id="KW-1185">Reference proteome</keyword>
<dbReference type="RefSeq" id="WP_151052723.1">
    <property type="nucleotide sequence ID" value="NZ_CP031700.1"/>
</dbReference>
<feature type="transmembrane region" description="Helical" evidence="1">
    <location>
        <begin position="7"/>
        <end position="29"/>
    </location>
</feature>
<dbReference type="OrthoDB" id="8606468at2"/>
<keyword evidence="1" id="KW-0472">Membrane</keyword>
<reference evidence="2 3" key="1">
    <citation type="submission" date="2018-08" db="EMBL/GenBank/DDBJ databases">
        <title>Neisseria zalophi ATCC BAA-2455 complete genome.</title>
        <authorList>
            <person name="Veseli I.A."/>
            <person name="Buttler R."/>
            <person name="Mascarenhas dos Santos A.C."/>
            <person name="Pombert J.-F."/>
        </authorList>
    </citation>
    <scope>NUCLEOTIDE SEQUENCE [LARGE SCALE GENOMIC DNA]</scope>
    <source>
        <strain evidence="2 3">ATCC BAA-2455</strain>
    </source>
</reference>
<feature type="transmembrane region" description="Helical" evidence="1">
    <location>
        <begin position="107"/>
        <end position="126"/>
    </location>
</feature>
<evidence type="ECO:0000313" key="3">
    <source>
        <dbReference type="Proteomes" id="UP000325713"/>
    </source>
</evidence>
<organism evidence="2 3">
    <name type="scientific">Neisseria zalophi</name>
    <dbReference type="NCBI Taxonomy" id="640030"/>
    <lineage>
        <taxon>Bacteria</taxon>
        <taxon>Pseudomonadati</taxon>
        <taxon>Pseudomonadota</taxon>
        <taxon>Betaproteobacteria</taxon>
        <taxon>Neisseriales</taxon>
        <taxon>Neisseriaceae</taxon>
        <taxon>Neisseria</taxon>
    </lineage>
</organism>
<accession>A0A5J6PWK8</accession>
<feature type="transmembrane region" description="Helical" evidence="1">
    <location>
        <begin position="35"/>
        <end position="55"/>
    </location>
</feature>
<feature type="transmembrane region" description="Helical" evidence="1">
    <location>
        <begin position="67"/>
        <end position="87"/>
    </location>
</feature>
<keyword evidence="1" id="KW-1133">Transmembrane helix</keyword>
<protein>
    <submittedName>
        <fullName evidence="2">Uncharacterized protein</fullName>
    </submittedName>
</protein>
<dbReference type="Proteomes" id="UP000325713">
    <property type="component" value="Chromosome"/>
</dbReference>
<evidence type="ECO:0000313" key="2">
    <source>
        <dbReference type="EMBL" id="QEY26955.1"/>
    </source>
</evidence>
<proteinExistence type="predicted"/>
<evidence type="ECO:0000256" key="1">
    <source>
        <dbReference type="SAM" id="Phobius"/>
    </source>
</evidence>
<name>A0A5J6PWK8_9NEIS</name>
<gene>
    <name evidence="2" type="ORF">D0T92_10735</name>
</gene>